<keyword evidence="3" id="KW-1185">Reference proteome</keyword>
<evidence type="ECO:0000313" key="2">
    <source>
        <dbReference type="EMBL" id="MFC5827332.1"/>
    </source>
</evidence>
<protein>
    <submittedName>
        <fullName evidence="2">Nuclear transport factor 2 family protein</fullName>
    </submittedName>
</protein>
<dbReference type="EMBL" id="JBHSPA010000029">
    <property type="protein sequence ID" value="MFC5827332.1"/>
    <property type="molecule type" value="Genomic_DNA"/>
</dbReference>
<gene>
    <name evidence="2" type="ORF">ACFPZ3_26005</name>
</gene>
<dbReference type="Gene3D" id="3.10.450.50">
    <property type="match status" value="1"/>
</dbReference>
<dbReference type="InterPro" id="IPR032710">
    <property type="entry name" value="NTF2-like_dom_sf"/>
</dbReference>
<sequence>MSSDTQAIDVEEFNVRIFELWSALWNGELSLADRIMAPRFQLRYAQPGTDAFDHIRHASQLTQMITKFRAARPGLHFAPDGEAVADVHLADGVARGKIARPYSARFTDETGRELRISGIDMLRIEDGLITEVWSVSGGRTGRAFYDN</sequence>
<proteinExistence type="predicted"/>
<evidence type="ECO:0000313" key="3">
    <source>
        <dbReference type="Proteomes" id="UP001596058"/>
    </source>
</evidence>
<evidence type="ECO:0000259" key="1">
    <source>
        <dbReference type="Pfam" id="PF12680"/>
    </source>
</evidence>
<accession>A0ABW1CQ49</accession>
<reference evidence="3" key="1">
    <citation type="journal article" date="2019" name="Int. J. Syst. Evol. Microbiol.">
        <title>The Global Catalogue of Microorganisms (GCM) 10K type strain sequencing project: providing services to taxonomists for standard genome sequencing and annotation.</title>
        <authorList>
            <consortium name="The Broad Institute Genomics Platform"/>
            <consortium name="The Broad Institute Genome Sequencing Center for Infectious Disease"/>
            <person name="Wu L."/>
            <person name="Ma J."/>
        </authorList>
    </citation>
    <scope>NUCLEOTIDE SEQUENCE [LARGE SCALE GENOMIC DNA]</scope>
    <source>
        <strain evidence="3">CCUG 53903</strain>
    </source>
</reference>
<dbReference type="InterPro" id="IPR037401">
    <property type="entry name" value="SnoaL-like"/>
</dbReference>
<dbReference type="RefSeq" id="WP_379516840.1">
    <property type="nucleotide sequence ID" value="NZ_JBHSPA010000029.1"/>
</dbReference>
<dbReference type="Pfam" id="PF12680">
    <property type="entry name" value="SnoaL_2"/>
    <property type="match status" value="1"/>
</dbReference>
<name>A0ABW1CQ49_9ACTN</name>
<dbReference type="Proteomes" id="UP001596058">
    <property type="component" value="Unassembled WGS sequence"/>
</dbReference>
<feature type="domain" description="SnoaL-like" evidence="1">
    <location>
        <begin position="21"/>
        <end position="132"/>
    </location>
</feature>
<dbReference type="SUPFAM" id="SSF54427">
    <property type="entry name" value="NTF2-like"/>
    <property type="match status" value="1"/>
</dbReference>
<comment type="caution">
    <text evidence="2">The sequence shown here is derived from an EMBL/GenBank/DDBJ whole genome shotgun (WGS) entry which is preliminary data.</text>
</comment>
<organism evidence="2 3">
    <name type="scientific">Nonomuraea insulae</name>
    <dbReference type="NCBI Taxonomy" id="1616787"/>
    <lineage>
        <taxon>Bacteria</taxon>
        <taxon>Bacillati</taxon>
        <taxon>Actinomycetota</taxon>
        <taxon>Actinomycetes</taxon>
        <taxon>Streptosporangiales</taxon>
        <taxon>Streptosporangiaceae</taxon>
        <taxon>Nonomuraea</taxon>
    </lineage>
</organism>